<dbReference type="SUPFAM" id="SSF51735">
    <property type="entry name" value="NAD(P)-binding Rossmann-fold domains"/>
    <property type="match status" value="1"/>
</dbReference>
<dbReference type="OrthoDB" id="47007at2759"/>
<evidence type="ECO:0000256" key="1">
    <source>
        <dbReference type="ARBA" id="ARBA00006484"/>
    </source>
</evidence>
<dbReference type="PRINTS" id="PR00081">
    <property type="entry name" value="GDHRDH"/>
</dbReference>
<name>A0A0J9XKM6_GEOCN</name>
<sequence length="271" mass="29814">MSFDLGFGLEGTHVLVTGGTGAIGSRTVTAFLAAGAKISVFDVKKSHNIESLPTDRYAEYIVDISNQEQLKSAFEQAHAKFGLIQVCVALASKDLSYINHHDSITNLPFEQWKSTFDVNVHGTFLTTQTWMQHIKQNILETTPKNISLIIIGSESGHFGELGNADYAAGKSAVMFGLVQSLRKDLVQIYPNARVNVVAPGPVDTEQFHRECENNPKQYWIDCQATTALKRPVSIDGVAKSILFLASENWSRDIMGQIINVDSGKNGKLLWT</sequence>
<evidence type="ECO:0000313" key="4">
    <source>
        <dbReference type="Proteomes" id="UP000242525"/>
    </source>
</evidence>
<dbReference type="InterPro" id="IPR002347">
    <property type="entry name" value="SDR_fam"/>
</dbReference>
<dbReference type="EMBL" id="CCBN010000025">
    <property type="protein sequence ID" value="CDO57781.1"/>
    <property type="molecule type" value="Genomic_DNA"/>
</dbReference>
<gene>
    <name evidence="3" type="ORF">BN980_GECA25s00549g</name>
</gene>
<dbReference type="CDD" id="cd05233">
    <property type="entry name" value="SDR_c"/>
    <property type="match status" value="1"/>
</dbReference>
<dbReference type="PANTHER" id="PTHR24321:SF8">
    <property type="entry name" value="ESTRADIOL 17-BETA-DEHYDROGENASE 8-RELATED"/>
    <property type="match status" value="1"/>
</dbReference>
<dbReference type="InterPro" id="IPR036291">
    <property type="entry name" value="NAD(P)-bd_dom_sf"/>
</dbReference>
<evidence type="ECO:0000313" key="3">
    <source>
        <dbReference type="EMBL" id="CDO57781.1"/>
    </source>
</evidence>
<evidence type="ECO:0000256" key="2">
    <source>
        <dbReference type="ARBA" id="ARBA00023002"/>
    </source>
</evidence>
<organism evidence="3 4">
    <name type="scientific">Geotrichum candidum</name>
    <name type="common">Oospora lactis</name>
    <name type="synonym">Dipodascus geotrichum</name>
    <dbReference type="NCBI Taxonomy" id="1173061"/>
    <lineage>
        <taxon>Eukaryota</taxon>
        <taxon>Fungi</taxon>
        <taxon>Dikarya</taxon>
        <taxon>Ascomycota</taxon>
        <taxon>Saccharomycotina</taxon>
        <taxon>Dipodascomycetes</taxon>
        <taxon>Dipodascales</taxon>
        <taxon>Dipodascaceae</taxon>
        <taxon>Geotrichum</taxon>
    </lineage>
</organism>
<dbReference type="STRING" id="1173061.A0A0J9XKM6"/>
<comment type="similarity">
    <text evidence="1">Belongs to the short-chain dehydrogenases/reductases (SDR) family.</text>
</comment>
<dbReference type="PANTHER" id="PTHR24321">
    <property type="entry name" value="DEHYDROGENASES, SHORT CHAIN"/>
    <property type="match status" value="1"/>
</dbReference>
<accession>A0A0J9XKM6</accession>
<dbReference type="AlphaFoldDB" id="A0A0J9XKM6"/>
<keyword evidence="4" id="KW-1185">Reference proteome</keyword>
<dbReference type="Proteomes" id="UP000242525">
    <property type="component" value="Unassembled WGS sequence"/>
</dbReference>
<dbReference type="GO" id="GO:0016491">
    <property type="term" value="F:oxidoreductase activity"/>
    <property type="evidence" value="ECO:0007669"/>
    <property type="project" value="UniProtKB-KW"/>
</dbReference>
<reference evidence="3" key="1">
    <citation type="submission" date="2014-03" db="EMBL/GenBank/DDBJ databases">
        <authorList>
            <person name="Casaregola S."/>
        </authorList>
    </citation>
    <scope>NUCLEOTIDE SEQUENCE [LARGE SCALE GENOMIC DNA]</scope>
    <source>
        <strain evidence="3">CLIB 918</strain>
    </source>
</reference>
<keyword evidence="2" id="KW-0560">Oxidoreductase</keyword>
<comment type="caution">
    <text evidence="3">The sequence shown here is derived from an EMBL/GenBank/DDBJ whole genome shotgun (WGS) entry which is preliminary data.</text>
</comment>
<dbReference type="Gene3D" id="3.40.50.720">
    <property type="entry name" value="NAD(P)-binding Rossmann-like Domain"/>
    <property type="match status" value="1"/>
</dbReference>
<proteinExistence type="inferred from homology"/>
<protein>
    <submittedName>
        <fullName evidence="3">Uncharacterized protein</fullName>
    </submittedName>
</protein>
<dbReference type="Pfam" id="PF13561">
    <property type="entry name" value="adh_short_C2"/>
    <property type="match status" value="1"/>
</dbReference>